<keyword evidence="1" id="KW-0472">Membrane</keyword>
<evidence type="ECO:0008006" key="3">
    <source>
        <dbReference type="Google" id="ProtNLM"/>
    </source>
</evidence>
<reference evidence="2" key="1">
    <citation type="journal article" date="2024" name="Gigascience">
        <title>Chromosome-level genome of the poultry shaft louse Menopon gallinae provides insight into the host-switching and adaptive evolution of parasitic lice.</title>
        <authorList>
            <person name="Xu Y."/>
            <person name="Ma L."/>
            <person name="Liu S."/>
            <person name="Liang Y."/>
            <person name="Liu Q."/>
            <person name="He Z."/>
            <person name="Tian L."/>
            <person name="Duan Y."/>
            <person name="Cai W."/>
            <person name="Li H."/>
            <person name="Song F."/>
        </authorList>
    </citation>
    <scope>NUCLEOTIDE SEQUENCE</scope>
    <source>
        <strain evidence="2">Cailab_2023a</strain>
    </source>
</reference>
<feature type="transmembrane region" description="Helical" evidence="1">
    <location>
        <begin position="6"/>
        <end position="26"/>
    </location>
</feature>
<organism evidence="2">
    <name type="scientific">Menopon gallinae</name>
    <name type="common">poultry shaft louse</name>
    <dbReference type="NCBI Taxonomy" id="328185"/>
    <lineage>
        <taxon>Eukaryota</taxon>
        <taxon>Metazoa</taxon>
        <taxon>Ecdysozoa</taxon>
        <taxon>Arthropoda</taxon>
        <taxon>Hexapoda</taxon>
        <taxon>Insecta</taxon>
        <taxon>Pterygota</taxon>
        <taxon>Neoptera</taxon>
        <taxon>Paraneoptera</taxon>
        <taxon>Psocodea</taxon>
        <taxon>Troctomorpha</taxon>
        <taxon>Phthiraptera</taxon>
        <taxon>Amblycera</taxon>
        <taxon>Menoponidae</taxon>
        <taxon>Menopon</taxon>
    </lineage>
</organism>
<keyword evidence="1" id="KW-1133">Transmembrane helix</keyword>
<keyword evidence="1" id="KW-0812">Transmembrane</keyword>
<evidence type="ECO:0000256" key="1">
    <source>
        <dbReference type="SAM" id="Phobius"/>
    </source>
</evidence>
<sequence length="65" mass="7267">MTVSFLFGLWIIIGLFTIVTLSPITIQNGGYEGIVVTISEDVPSENCRLLISNLEVSRFDFFLLL</sequence>
<proteinExistence type="predicted"/>
<dbReference type="EMBL" id="JARGDH010000001">
    <property type="protein sequence ID" value="KAL0281455.1"/>
    <property type="molecule type" value="Genomic_DNA"/>
</dbReference>
<dbReference type="AlphaFoldDB" id="A0AAW2IIW7"/>
<accession>A0AAW2IIW7</accession>
<gene>
    <name evidence="2" type="ORF">PYX00_002439</name>
</gene>
<evidence type="ECO:0000313" key="2">
    <source>
        <dbReference type="EMBL" id="KAL0281455.1"/>
    </source>
</evidence>
<protein>
    <recommendedName>
        <fullName evidence="3">ATP synthase F0 subunit 8</fullName>
    </recommendedName>
</protein>
<name>A0AAW2IIW7_9NEOP</name>
<comment type="caution">
    <text evidence="2">The sequence shown here is derived from an EMBL/GenBank/DDBJ whole genome shotgun (WGS) entry which is preliminary data.</text>
</comment>